<keyword evidence="3" id="KW-0132">Cell division</keyword>
<evidence type="ECO:0000256" key="1">
    <source>
        <dbReference type="ARBA" id="ARBA00004123"/>
    </source>
</evidence>
<keyword evidence="5" id="KW-0539">Nucleus</keyword>
<reference evidence="9 10" key="1">
    <citation type="journal article" date="2021" name="Nat. Plants">
        <title>The Taxus genome provides insights into paclitaxel biosynthesis.</title>
        <authorList>
            <person name="Xiong X."/>
            <person name="Gou J."/>
            <person name="Liao Q."/>
            <person name="Li Y."/>
            <person name="Zhou Q."/>
            <person name="Bi G."/>
            <person name="Li C."/>
            <person name="Du R."/>
            <person name="Wang X."/>
            <person name="Sun T."/>
            <person name="Guo L."/>
            <person name="Liang H."/>
            <person name="Lu P."/>
            <person name="Wu Y."/>
            <person name="Zhang Z."/>
            <person name="Ro D.K."/>
            <person name="Shang Y."/>
            <person name="Huang S."/>
            <person name="Yan J."/>
        </authorList>
    </citation>
    <scope>NUCLEOTIDE SEQUENCE [LARGE SCALE GENOMIC DNA]</scope>
    <source>
        <strain evidence="9">Ta-2019</strain>
    </source>
</reference>
<comment type="subcellular location">
    <subcellularLocation>
        <location evidence="1">Nucleus</location>
    </subcellularLocation>
</comment>
<keyword evidence="10" id="KW-1185">Reference proteome</keyword>
<dbReference type="OMA" id="DDIRCIR"/>
<gene>
    <name evidence="9" type="ORF">KI387_014649</name>
</gene>
<dbReference type="GO" id="GO:0007059">
    <property type="term" value="P:chromosome segregation"/>
    <property type="evidence" value="ECO:0007669"/>
    <property type="project" value="UniProtKB-KW"/>
</dbReference>
<keyword evidence="3" id="KW-0131">Cell cycle</keyword>
<evidence type="ECO:0000313" key="9">
    <source>
        <dbReference type="EMBL" id="KAH9303066.1"/>
    </source>
</evidence>
<sequence length="545" mass="61263">MRDTHVTTRDQITLNEWPWGSAGRRQFGLNEQVPGGGDTYTMFYLDEEAQRHKLSARPAAQTPVLPSREEDVLPPLPMDGTMGFDEMDMEFDGLREAAQGVMEEPSENIPDRETLRSAVEVPREEPFLMVLEELEKNTDVGNEAETNQIEDIGGPVLEETPVMGEGSLAFDQVRSPHNRTPDETPGDEDFLTAVLGGMSPALTVMPTPTNSPAQEERKKRTRKRKQLFDESIVLSNEFMKRQLENTDDIRCIRRKVPCSTLETWKQYRNSCIQQIFSEPSLPGISTHLQEIFKKAFTVRRVKVTFAEAPTTGFKDGDEELLQSPQVPDIEMARFAPPEVETIPEGGFEAAGQMEEPTFPTNAAMELDTQMPEMLVPEVVTELERPSTAEPKAGFTTPSQYGQSEPIEEAPSIGISVYEEECDQGLKFLEEDSRHGAFVGEGGKEFTEEPGVGDAVNGQRIDDTSGWSVRTRAVAQYLQIAFRKLDSTQKKLNLTEILSGRTRKESARMFYETLILKSKDFLEVNQEEPYEDIHLLPTVKLTKAKF</sequence>
<evidence type="ECO:0000256" key="5">
    <source>
        <dbReference type="ARBA" id="ARBA00023242"/>
    </source>
</evidence>
<dbReference type="GO" id="GO:1990414">
    <property type="term" value="P:replication-born double-strand break repair via sister chromatid exchange"/>
    <property type="evidence" value="ECO:0007669"/>
    <property type="project" value="TreeGrafter"/>
</dbReference>
<comment type="similarity">
    <text evidence="2">Belongs to the rad21 family.</text>
</comment>
<dbReference type="Pfam" id="PF04824">
    <property type="entry name" value="Rad21_Rec8"/>
    <property type="match status" value="1"/>
</dbReference>
<protein>
    <recommendedName>
        <fullName evidence="8">Rad21/Rec8-like protein C-terminal eukaryotic domain-containing protein</fullName>
    </recommendedName>
</protein>
<evidence type="ECO:0000256" key="2">
    <source>
        <dbReference type="ARBA" id="ARBA00009870"/>
    </source>
</evidence>
<keyword evidence="4" id="KW-0159">Chromosome partition</keyword>
<dbReference type="Proteomes" id="UP000824469">
    <property type="component" value="Unassembled WGS sequence"/>
</dbReference>
<dbReference type="Gene3D" id="1.10.10.580">
    <property type="entry name" value="Structural maintenance of chromosome 1. Chain E"/>
    <property type="match status" value="1"/>
</dbReference>
<dbReference type="SUPFAM" id="SSF46785">
    <property type="entry name" value="Winged helix' DNA-binding domain"/>
    <property type="match status" value="1"/>
</dbReference>
<dbReference type="InterPro" id="IPR023093">
    <property type="entry name" value="ScpA-like_C"/>
</dbReference>
<comment type="caution">
    <text evidence="9">The sequence shown here is derived from an EMBL/GenBank/DDBJ whole genome shotgun (WGS) entry which is preliminary data.</text>
</comment>
<dbReference type="CDD" id="cd21793">
    <property type="entry name" value="Rad21_Rec8_M_AtSYN1-like"/>
    <property type="match status" value="1"/>
</dbReference>
<dbReference type="PANTHER" id="PTHR12585:SF55">
    <property type="entry name" value="SISTER CHROMATID COHESION 1 PROTEIN 3"/>
    <property type="match status" value="1"/>
</dbReference>
<feature type="region of interest" description="Disordered" evidence="7">
    <location>
        <begin position="200"/>
        <end position="224"/>
    </location>
</feature>
<accession>A0AA38CKJ3</accession>
<name>A0AA38CKJ3_TAXCH</name>
<dbReference type="EMBL" id="JAHRHJ020000009">
    <property type="protein sequence ID" value="KAH9303066.1"/>
    <property type="molecule type" value="Genomic_DNA"/>
</dbReference>
<feature type="domain" description="Rad21/Rec8-like protein C-terminal eukaryotic" evidence="8">
    <location>
        <begin position="489"/>
        <end position="537"/>
    </location>
</feature>
<evidence type="ECO:0000256" key="4">
    <source>
        <dbReference type="ARBA" id="ARBA00022829"/>
    </source>
</evidence>
<feature type="non-terminal residue" evidence="9">
    <location>
        <position position="545"/>
    </location>
</feature>
<evidence type="ECO:0000313" key="10">
    <source>
        <dbReference type="Proteomes" id="UP000824469"/>
    </source>
</evidence>
<organism evidence="9 10">
    <name type="scientific">Taxus chinensis</name>
    <name type="common">Chinese yew</name>
    <name type="synonym">Taxus wallichiana var. chinensis</name>
    <dbReference type="NCBI Taxonomy" id="29808"/>
    <lineage>
        <taxon>Eukaryota</taxon>
        <taxon>Viridiplantae</taxon>
        <taxon>Streptophyta</taxon>
        <taxon>Embryophyta</taxon>
        <taxon>Tracheophyta</taxon>
        <taxon>Spermatophyta</taxon>
        <taxon>Pinopsida</taxon>
        <taxon>Pinidae</taxon>
        <taxon>Conifers II</taxon>
        <taxon>Cupressales</taxon>
        <taxon>Taxaceae</taxon>
        <taxon>Taxus</taxon>
    </lineage>
</organism>
<dbReference type="GO" id="GO:0005634">
    <property type="term" value="C:nucleus"/>
    <property type="evidence" value="ECO:0007669"/>
    <property type="project" value="UniProtKB-SubCell"/>
</dbReference>
<dbReference type="GO" id="GO:0007062">
    <property type="term" value="P:sister chromatid cohesion"/>
    <property type="evidence" value="ECO:0007669"/>
    <property type="project" value="InterPro"/>
</dbReference>
<proteinExistence type="inferred from homology"/>
<feature type="region of interest" description="Disordered" evidence="7">
    <location>
        <begin position="385"/>
        <end position="405"/>
    </location>
</feature>
<comment type="subunit">
    <text evidence="6">Component of the cohesin complex.</text>
</comment>
<evidence type="ECO:0000259" key="8">
    <source>
        <dbReference type="Pfam" id="PF04824"/>
    </source>
</evidence>
<evidence type="ECO:0000256" key="3">
    <source>
        <dbReference type="ARBA" id="ARBA00022776"/>
    </source>
</evidence>
<dbReference type="GO" id="GO:0003682">
    <property type="term" value="F:chromatin binding"/>
    <property type="evidence" value="ECO:0007669"/>
    <property type="project" value="TreeGrafter"/>
</dbReference>
<dbReference type="InterPro" id="IPR006909">
    <property type="entry name" value="Rad21/Rec8_C_eu"/>
</dbReference>
<dbReference type="GO" id="GO:0008278">
    <property type="term" value="C:cohesin complex"/>
    <property type="evidence" value="ECO:0007669"/>
    <property type="project" value="InterPro"/>
</dbReference>
<evidence type="ECO:0000256" key="6">
    <source>
        <dbReference type="ARBA" id="ARBA00064543"/>
    </source>
</evidence>
<dbReference type="InterPro" id="IPR036390">
    <property type="entry name" value="WH_DNA-bd_sf"/>
</dbReference>
<feature type="region of interest" description="Disordered" evidence="7">
    <location>
        <begin position="172"/>
        <end position="191"/>
    </location>
</feature>
<dbReference type="AlphaFoldDB" id="A0AA38CKJ3"/>
<dbReference type="InterPro" id="IPR039781">
    <property type="entry name" value="Rad21/Rec8-like"/>
</dbReference>
<dbReference type="PANTHER" id="PTHR12585">
    <property type="entry name" value="SCC1 / RAD21 FAMILY MEMBER"/>
    <property type="match status" value="1"/>
</dbReference>
<evidence type="ECO:0000256" key="7">
    <source>
        <dbReference type="SAM" id="MobiDB-lite"/>
    </source>
</evidence>
<dbReference type="FunFam" id="1.10.10.580:FF:000002">
    <property type="entry name" value="Sister chromatid cohesion 1 protein 4"/>
    <property type="match status" value="1"/>
</dbReference>
<keyword evidence="3" id="KW-0498">Mitosis</keyword>